<keyword evidence="4" id="KW-1185">Reference proteome</keyword>
<organism evidence="3 4">
    <name type="scientific">Tenebrio molitor</name>
    <name type="common">Yellow mealworm beetle</name>
    <dbReference type="NCBI Taxonomy" id="7067"/>
    <lineage>
        <taxon>Eukaryota</taxon>
        <taxon>Metazoa</taxon>
        <taxon>Ecdysozoa</taxon>
        <taxon>Arthropoda</taxon>
        <taxon>Hexapoda</taxon>
        <taxon>Insecta</taxon>
        <taxon>Pterygota</taxon>
        <taxon>Neoptera</taxon>
        <taxon>Endopterygota</taxon>
        <taxon>Coleoptera</taxon>
        <taxon>Polyphaga</taxon>
        <taxon>Cucujiformia</taxon>
        <taxon>Tenebrionidae</taxon>
        <taxon>Tenebrio</taxon>
    </lineage>
</organism>
<dbReference type="PROSITE" id="PS00061">
    <property type="entry name" value="ADH_SHORT"/>
    <property type="match status" value="1"/>
</dbReference>
<dbReference type="PANTHER" id="PTHR44229:SF8">
    <property type="entry name" value="ALCOHOL DEHYDROGENASE-RELATED"/>
    <property type="match status" value="1"/>
</dbReference>
<dbReference type="InterPro" id="IPR020904">
    <property type="entry name" value="Sc_DH/Rdtase_CS"/>
</dbReference>
<dbReference type="SUPFAM" id="SSF51735">
    <property type="entry name" value="NAD(P)-binding Rossmann-fold domains"/>
    <property type="match status" value="3"/>
</dbReference>
<dbReference type="PANTHER" id="PTHR44229">
    <property type="entry name" value="15-HYDROXYPROSTAGLANDIN DEHYDROGENASE [NAD(+)]"/>
    <property type="match status" value="1"/>
</dbReference>
<name>A0A8J6LH52_TENMO</name>
<dbReference type="EMBL" id="JABDTM020025558">
    <property type="protein sequence ID" value="KAH0813141.1"/>
    <property type="molecule type" value="Genomic_DNA"/>
</dbReference>
<dbReference type="Gene3D" id="3.40.50.720">
    <property type="entry name" value="NAD(P)-binding Rossmann-like Domain"/>
    <property type="match status" value="3"/>
</dbReference>
<dbReference type="InterPro" id="IPR002347">
    <property type="entry name" value="SDR_fam"/>
</dbReference>
<keyword evidence="2" id="KW-0560">Oxidoreductase</keyword>
<reference evidence="3" key="2">
    <citation type="submission" date="2021-08" db="EMBL/GenBank/DDBJ databases">
        <authorList>
            <person name="Eriksson T."/>
        </authorList>
    </citation>
    <scope>NUCLEOTIDE SEQUENCE</scope>
    <source>
        <strain evidence="3">Stoneville</strain>
        <tissue evidence="3">Whole head</tissue>
    </source>
</reference>
<dbReference type="GO" id="GO:0005737">
    <property type="term" value="C:cytoplasm"/>
    <property type="evidence" value="ECO:0007669"/>
    <property type="project" value="TreeGrafter"/>
</dbReference>
<dbReference type="GO" id="GO:0016616">
    <property type="term" value="F:oxidoreductase activity, acting on the CH-OH group of donors, NAD or NADP as acceptor"/>
    <property type="evidence" value="ECO:0007669"/>
    <property type="project" value="TreeGrafter"/>
</dbReference>
<dbReference type="Proteomes" id="UP000719412">
    <property type="component" value="Unassembled WGS sequence"/>
</dbReference>
<comment type="similarity">
    <text evidence="1">Belongs to the short-chain dehydrogenases/reductases (SDR) family.</text>
</comment>
<proteinExistence type="inferred from homology"/>
<dbReference type="PRINTS" id="PR00080">
    <property type="entry name" value="SDRFAMILY"/>
</dbReference>
<protein>
    <submittedName>
        <fullName evidence="3">Uncharacterized protein</fullName>
    </submittedName>
</protein>
<evidence type="ECO:0000256" key="2">
    <source>
        <dbReference type="ARBA" id="ARBA00023002"/>
    </source>
</evidence>
<dbReference type="Pfam" id="PF00106">
    <property type="entry name" value="adh_short"/>
    <property type="match status" value="3"/>
</dbReference>
<dbReference type="InterPro" id="IPR036291">
    <property type="entry name" value="NAD(P)-bd_dom_sf"/>
</dbReference>
<evidence type="ECO:0000313" key="4">
    <source>
        <dbReference type="Proteomes" id="UP000719412"/>
    </source>
</evidence>
<sequence length="695" mass="74978">MTKRKLHCSTGKPKPLIDFNCKVALITGGADGIGLAIAHELLSENAKNIALVGIDNSRGRDSVHALNCTYGKSKAIFVNCDVQSKVQVNDCYTKVMKEFGQLDIVINAAGIFDGCNWEKEIMTNLVGTIHSMLEAHKIMSKEEAGTGGVILNFSGIHGIKPFYPAPTLSAGHHGVIGLSRSFGHEINFKSSGIRVVTLCPGITRTNFIKDADQRALNERMGKQLKILLCKVKRQKADACALSALHVLKYGSSGSVWVTRSISLDDKIAIITGGAEGIGLAIAKVLLKSGVSGIAIADNSKDKGQESIRQLSSEFGENKILFFDGDMSQSKPFDRVFKETIKHFEGVNIVINNAGIMNDVNWECQVNTNLSSTIIGTLLGMQYMSKTSFGQGGTIINMASIMGLIPSSGYPIHTLTQFGIVGFTRAIGSVNHFDRTGVKVTALCPGLTNTKLLKQAPYHAINDNFRKEFKEESGGCTLQKPENVALATLDVLCDALSGSVWVVENNKAFKKTIEIFKNLDILINNAGIANDHTFDREIDVNVKGVVHGVLLGLENYIPKYKSGPEGVIVNISSVAGTTPFCMMPIYTGTKFAVLGMTKAFGDEAHHKRTKIRVLALCPGVTQTPLMAGVSSSTLGPAYQKLFEEQVGDFPSQETESVALAMIKIVKNAKTGTAWIAEGGQDPYEFVLPPRESFAPK</sequence>
<gene>
    <name evidence="3" type="ORF">GEV33_009650</name>
</gene>
<accession>A0A8J6LH52</accession>
<comment type="caution">
    <text evidence="3">The sequence shown here is derived from an EMBL/GenBank/DDBJ whole genome shotgun (WGS) entry which is preliminary data.</text>
</comment>
<reference evidence="3" key="1">
    <citation type="journal article" date="2020" name="J Insects Food Feed">
        <title>The yellow mealworm (Tenebrio molitor) genome: a resource for the emerging insects as food and feed industry.</title>
        <authorList>
            <person name="Eriksson T."/>
            <person name="Andere A."/>
            <person name="Kelstrup H."/>
            <person name="Emery V."/>
            <person name="Picard C."/>
        </authorList>
    </citation>
    <scope>NUCLEOTIDE SEQUENCE</scope>
    <source>
        <strain evidence="3">Stoneville</strain>
        <tissue evidence="3">Whole head</tissue>
    </source>
</reference>
<dbReference type="FunFam" id="3.40.50.720:FF:000149">
    <property type="entry name" value="15-hydroxyprostaglandin dehydrogenase [NAD(+)]"/>
    <property type="match status" value="1"/>
</dbReference>
<dbReference type="AlphaFoldDB" id="A0A8J6LH52"/>
<evidence type="ECO:0000256" key="1">
    <source>
        <dbReference type="ARBA" id="ARBA00006484"/>
    </source>
</evidence>
<evidence type="ECO:0000313" key="3">
    <source>
        <dbReference type="EMBL" id="KAH0813141.1"/>
    </source>
</evidence>
<dbReference type="PRINTS" id="PR00081">
    <property type="entry name" value="GDHRDH"/>
</dbReference>